<dbReference type="Proteomes" id="UP000547614">
    <property type="component" value="Unassembled WGS sequence"/>
</dbReference>
<gene>
    <name evidence="2" type="ORF">FHR94_001642</name>
</gene>
<protein>
    <recommendedName>
        <fullName evidence="1">Polymerase nucleotidyl transferase domain-containing protein</fullName>
    </recommendedName>
</protein>
<dbReference type="InterPro" id="IPR043519">
    <property type="entry name" value="NT_sf"/>
</dbReference>
<dbReference type="Gene3D" id="3.30.460.10">
    <property type="entry name" value="Beta Polymerase, domain 2"/>
    <property type="match status" value="1"/>
</dbReference>
<reference evidence="2 3" key="1">
    <citation type="submission" date="2020-08" db="EMBL/GenBank/DDBJ databases">
        <title>Genomic Encyclopedia of Type Strains, Phase III (KMG-III): the genomes of soil and plant-associated and newly described type strains.</title>
        <authorList>
            <person name="Whitman W."/>
        </authorList>
    </citation>
    <scope>NUCLEOTIDE SEQUENCE [LARGE SCALE GENOMIC DNA]</scope>
    <source>
        <strain evidence="2 3">CECT 7282</strain>
    </source>
</reference>
<dbReference type="CDD" id="cd05403">
    <property type="entry name" value="NT_KNTase_like"/>
    <property type="match status" value="1"/>
</dbReference>
<organism evidence="2 3">
    <name type="scientific">Halomonas cerina</name>
    <dbReference type="NCBI Taxonomy" id="447424"/>
    <lineage>
        <taxon>Bacteria</taxon>
        <taxon>Pseudomonadati</taxon>
        <taxon>Pseudomonadota</taxon>
        <taxon>Gammaproteobacteria</taxon>
        <taxon>Oceanospirillales</taxon>
        <taxon>Halomonadaceae</taxon>
        <taxon>Halomonas</taxon>
    </lineage>
</organism>
<dbReference type="InterPro" id="IPR002934">
    <property type="entry name" value="Polymerase_NTP_transf_dom"/>
</dbReference>
<comment type="caution">
    <text evidence="2">The sequence shown here is derived from an EMBL/GenBank/DDBJ whole genome shotgun (WGS) entry which is preliminary data.</text>
</comment>
<feature type="domain" description="Polymerase nucleotidyl transferase" evidence="1">
    <location>
        <begin position="10"/>
        <end position="81"/>
    </location>
</feature>
<sequence>MRLTRSQRETLVSCVRQFVGEDIDVRVFGSRLDDARRGGDLDLLLVSPTPISLLTHAELKQALETHLQLPVDIVTYTQGDKPTPFQAMALKRSQSVDVGNAA</sequence>
<dbReference type="RefSeq" id="WP_183325143.1">
    <property type="nucleotide sequence ID" value="NZ_JACHXP010000006.1"/>
</dbReference>
<dbReference type="EMBL" id="JACHXP010000006">
    <property type="protein sequence ID" value="MBB3190409.1"/>
    <property type="molecule type" value="Genomic_DNA"/>
</dbReference>
<dbReference type="GO" id="GO:0016779">
    <property type="term" value="F:nucleotidyltransferase activity"/>
    <property type="evidence" value="ECO:0007669"/>
    <property type="project" value="InterPro"/>
</dbReference>
<keyword evidence="3" id="KW-1185">Reference proteome</keyword>
<dbReference type="SUPFAM" id="SSF81301">
    <property type="entry name" value="Nucleotidyltransferase"/>
    <property type="match status" value="1"/>
</dbReference>
<proteinExistence type="predicted"/>
<evidence type="ECO:0000313" key="3">
    <source>
        <dbReference type="Proteomes" id="UP000547614"/>
    </source>
</evidence>
<accession>A0A839VAE3</accession>
<dbReference type="Pfam" id="PF01909">
    <property type="entry name" value="NTP_transf_2"/>
    <property type="match status" value="1"/>
</dbReference>
<evidence type="ECO:0000259" key="1">
    <source>
        <dbReference type="Pfam" id="PF01909"/>
    </source>
</evidence>
<dbReference type="AlphaFoldDB" id="A0A839VAE3"/>
<evidence type="ECO:0000313" key="2">
    <source>
        <dbReference type="EMBL" id="MBB3190409.1"/>
    </source>
</evidence>
<name>A0A839VAE3_9GAMM</name>